<gene>
    <name evidence="2" type="primary">arsC_4</name>
    <name evidence="2" type="ORF">ENLAB_32300</name>
</gene>
<dbReference type="Pfam" id="PF03960">
    <property type="entry name" value="ArsC"/>
    <property type="match status" value="1"/>
</dbReference>
<evidence type="ECO:0000256" key="1">
    <source>
        <dbReference type="PROSITE-ProRule" id="PRU01282"/>
    </source>
</evidence>
<dbReference type="EMBL" id="AP025635">
    <property type="protein sequence ID" value="BDG69666.1"/>
    <property type="molecule type" value="Genomic_DNA"/>
</dbReference>
<reference evidence="2 3" key="1">
    <citation type="submission" date="2022-03" db="EMBL/GenBank/DDBJ databases">
        <title>Complete genome sequence of Enterococcus innesii DB-1.</title>
        <authorList>
            <person name="Fukuda D."/>
            <person name="Nolasco-Hipolito C."/>
        </authorList>
    </citation>
    <scope>NUCLEOTIDE SEQUENCE [LARGE SCALE GENOMIC DNA]</scope>
    <source>
        <strain evidence="2 3">DB-1</strain>
    </source>
</reference>
<proteinExistence type="inferred from homology"/>
<dbReference type="SUPFAM" id="SSF52833">
    <property type="entry name" value="Thioredoxin-like"/>
    <property type="match status" value="1"/>
</dbReference>
<sequence length="134" mass="15435">MNNILYTVTSSKACAEVMDWLNENNIPFKERRISKARPLKSDEIIGMLGVTDNGFEDIVKRNKKIIKIEGKEVRLEDLSTSELIVAIINQPTILRTPILMNDKKMVVGFQITEMGIFIPKSVRRKELEKIIFDR</sequence>
<evidence type="ECO:0000313" key="3">
    <source>
        <dbReference type="Proteomes" id="UP000831692"/>
    </source>
</evidence>
<dbReference type="InterPro" id="IPR006660">
    <property type="entry name" value="Arsenate_reductase-like"/>
</dbReference>
<comment type="similarity">
    <text evidence="1">Belongs to the ArsC family.</text>
</comment>
<dbReference type="Gene3D" id="3.40.30.10">
    <property type="entry name" value="Glutaredoxin"/>
    <property type="match status" value="1"/>
</dbReference>
<accession>A0ABN6NWR8</accession>
<dbReference type="GeneID" id="83459254"/>
<dbReference type="PANTHER" id="PTHR30041">
    <property type="entry name" value="ARSENATE REDUCTASE"/>
    <property type="match status" value="1"/>
</dbReference>
<protein>
    <submittedName>
        <fullName evidence="2">Arsenate reductase</fullName>
    </submittedName>
</protein>
<dbReference type="RefSeq" id="WP_244352035.1">
    <property type="nucleotide sequence ID" value="NZ_AP025635.1"/>
</dbReference>
<keyword evidence="3" id="KW-1185">Reference proteome</keyword>
<dbReference type="InterPro" id="IPR036249">
    <property type="entry name" value="Thioredoxin-like_sf"/>
</dbReference>
<name>A0ABN6NWR8_9ENTE</name>
<evidence type="ECO:0000313" key="2">
    <source>
        <dbReference type="EMBL" id="BDG69666.1"/>
    </source>
</evidence>
<dbReference type="Proteomes" id="UP000831692">
    <property type="component" value="Chromosome"/>
</dbReference>
<organism evidence="2 3">
    <name type="scientific">Enterococcus innesii</name>
    <dbReference type="NCBI Taxonomy" id="2839759"/>
    <lineage>
        <taxon>Bacteria</taxon>
        <taxon>Bacillati</taxon>
        <taxon>Bacillota</taxon>
        <taxon>Bacilli</taxon>
        <taxon>Lactobacillales</taxon>
        <taxon>Enterococcaceae</taxon>
        <taxon>Enterococcus</taxon>
    </lineage>
</organism>
<dbReference type="PROSITE" id="PS51353">
    <property type="entry name" value="ARSC"/>
    <property type="match status" value="1"/>
</dbReference>
<dbReference type="PANTHER" id="PTHR30041:SF7">
    <property type="entry name" value="GLOBAL TRANSCRIPTIONAL REGULATOR SPX"/>
    <property type="match status" value="1"/>
</dbReference>